<evidence type="ECO:0000256" key="1">
    <source>
        <dbReference type="SAM" id="MobiDB-lite"/>
    </source>
</evidence>
<dbReference type="EMBL" id="JAAARO010000006">
    <property type="protein sequence ID" value="KAF5746659.1"/>
    <property type="molecule type" value="Genomic_DNA"/>
</dbReference>
<sequence>MGSCSSWSCNYWVWKVVLVGVCWLLLVGLMVQSSSVRGSTISTSSSRRRAVLMGRTSPRHDEEVVRGNKGKQKELVFNPELDLNYMVRKRRVPNGPDPIHNRKLPPGQA</sequence>
<accession>A0A7J7DK51</accession>
<feature type="region of interest" description="Disordered" evidence="1">
    <location>
        <begin position="47"/>
        <end position="69"/>
    </location>
</feature>
<proteinExistence type="predicted"/>
<feature type="region of interest" description="Disordered" evidence="1">
    <location>
        <begin position="90"/>
        <end position="109"/>
    </location>
</feature>
<dbReference type="InterPro" id="IPR039316">
    <property type="entry name" value="CLE25/26"/>
</dbReference>
<gene>
    <name evidence="3" type="ORF">HS088_TW06G00831</name>
</gene>
<evidence type="ECO:0000313" key="4">
    <source>
        <dbReference type="Proteomes" id="UP000593562"/>
    </source>
</evidence>
<protein>
    <recommendedName>
        <fullName evidence="5">CLAVATA3/ESR (CLE)-related protein 25</fullName>
    </recommendedName>
</protein>
<dbReference type="Proteomes" id="UP000593562">
    <property type="component" value="Unassembled WGS sequence"/>
</dbReference>
<evidence type="ECO:0000313" key="3">
    <source>
        <dbReference type="EMBL" id="KAF5746659.1"/>
    </source>
</evidence>
<organism evidence="3 4">
    <name type="scientific">Tripterygium wilfordii</name>
    <name type="common">Thunder God vine</name>
    <dbReference type="NCBI Taxonomy" id="458696"/>
    <lineage>
        <taxon>Eukaryota</taxon>
        <taxon>Viridiplantae</taxon>
        <taxon>Streptophyta</taxon>
        <taxon>Embryophyta</taxon>
        <taxon>Tracheophyta</taxon>
        <taxon>Spermatophyta</taxon>
        <taxon>Magnoliopsida</taxon>
        <taxon>eudicotyledons</taxon>
        <taxon>Gunneridae</taxon>
        <taxon>Pentapetalae</taxon>
        <taxon>rosids</taxon>
        <taxon>fabids</taxon>
        <taxon>Celastrales</taxon>
        <taxon>Celastraceae</taxon>
        <taxon>Tripterygium</taxon>
    </lineage>
</organism>
<dbReference type="PANTHER" id="PTHR34277:SF2">
    <property type="entry name" value="CLAVATA3_ESR (CLE)-RELATED PROTEIN 26"/>
    <property type="match status" value="1"/>
</dbReference>
<dbReference type="OrthoDB" id="1910203at2759"/>
<keyword evidence="2" id="KW-0812">Transmembrane</keyword>
<comment type="caution">
    <text evidence="3">The sequence shown here is derived from an EMBL/GenBank/DDBJ whole genome shotgun (WGS) entry which is preliminary data.</text>
</comment>
<keyword evidence="4" id="KW-1185">Reference proteome</keyword>
<dbReference type="InParanoid" id="A0A7J7DK51"/>
<reference evidence="3 4" key="1">
    <citation type="journal article" date="2020" name="Nat. Commun.">
        <title>Genome of Tripterygium wilfordii and identification of cytochrome P450 involved in triptolide biosynthesis.</title>
        <authorList>
            <person name="Tu L."/>
            <person name="Su P."/>
            <person name="Zhang Z."/>
            <person name="Gao L."/>
            <person name="Wang J."/>
            <person name="Hu T."/>
            <person name="Zhou J."/>
            <person name="Zhang Y."/>
            <person name="Zhao Y."/>
            <person name="Liu Y."/>
            <person name="Song Y."/>
            <person name="Tong Y."/>
            <person name="Lu Y."/>
            <person name="Yang J."/>
            <person name="Xu C."/>
            <person name="Jia M."/>
            <person name="Peters R.J."/>
            <person name="Huang L."/>
            <person name="Gao W."/>
        </authorList>
    </citation>
    <scope>NUCLEOTIDE SEQUENCE [LARGE SCALE GENOMIC DNA]</scope>
    <source>
        <strain evidence="4">cv. XIE 37</strain>
        <tissue evidence="3">Leaf</tissue>
    </source>
</reference>
<keyword evidence="2" id="KW-1133">Transmembrane helix</keyword>
<name>A0A7J7DK51_TRIWF</name>
<evidence type="ECO:0008006" key="5">
    <source>
        <dbReference type="Google" id="ProtNLM"/>
    </source>
</evidence>
<feature type="transmembrane region" description="Helical" evidence="2">
    <location>
        <begin position="12"/>
        <end position="31"/>
    </location>
</feature>
<dbReference type="AlphaFoldDB" id="A0A7J7DK51"/>
<evidence type="ECO:0000256" key="2">
    <source>
        <dbReference type="SAM" id="Phobius"/>
    </source>
</evidence>
<keyword evidence="2" id="KW-0472">Membrane</keyword>
<feature type="compositionally biased region" description="Basic and acidic residues" evidence="1">
    <location>
        <begin position="58"/>
        <end position="69"/>
    </location>
</feature>
<dbReference type="PANTHER" id="PTHR34277">
    <property type="entry name" value="CLAVATA3/ESR (CLE)-RELATED PROTEIN 26"/>
    <property type="match status" value="1"/>
</dbReference>